<sequence length="363" mass="40288">MTEEPSEGALRVYDGLRTAHLERLQCRQLGSLYYRKTSYDFDEDLARRMGARRLGRLGILAGVIRSRFAVVHVNEPLDMYCWPTTLVVYLGVVIRRFVLRQPAMVVTYAIENKDLERALAFRFPRLPRALVRAAAISVPYLLVRFSDRIAFGTPAALENYRRLPGNPLKRVCNTLIVGTATVCKACDAEKKRAGSVVFLGAFDERKGVIPFMEAVESINADLRVEVLGKGPLVDRVLEMSTGDSRICVRQDPDRATIHDVLASTRVLVLPSVSTGEWVEQIGLPIVEGLAHGCVIVTTRETGLSPWLEEHGHVVINSASRTELAAAILAALQTSKAPSEVLMDLPEKDPRLAADDWLEATPWM</sequence>
<proteinExistence type="predicted"/>
<accession>A0A8I0K2S5</accession>
<gene>
    <name evidence="1" type="ORF">IBG24_10965</name>
</gene>
<comment type="caution">
    <text evidence="1">The sequence shown here is derived from an EMBL/GenBank/DDBJ whole genome shotgun (WGS) entry which is preliminary data.</text>
</comment>
<name>A0A8I0K2S5_9ACTN</name>
<dbReference type="EMBL" id="JACTVM010000003">
    <property type="protein sequence ID" value="MBC9226839.1"/>
    <property type="molecule type" value="Genomic_DNA"/>
</dbReference>
<dbReference type="AlphaFoldDB" id="A0A8I0K2S5"/>
<dbReference type="Gene3D" id="3.40.50.2000">
    <property type="entry name" value="Glycogen Phosphorylase B"/>
    <property type="match status" value="1"/>
</dbReference>
<protein>
    <submittedName>
        <fullName evidence="1">Glycosyltransferase</fullName>
    </submittedName>
</protein>
<dbReference type="Proteomes" id="UP000620591">
    <property type="component" value="Unassembled WGS sequence"/>
</dbReference>
<keyword evidence="1" id="KW-0808">Transferase</keyword>
<organism evidence="1 2">
    <name type="scientific">Aeromicrobium senzhongii</name>
    <dbReference type="NCBI Taxonomy" id="2663859"/>
    <lineage>
        <taxon>Bacteria</taxon>
        <taxon>Bacillati</taxon>
        <taxon>Actinomycetota</taxon>
        <taxon>Actinomycetes</taxon>
        <taxon>Propionibacteriales</taxon>
        <taxon>Nocardioidaceae</taxon>
        <taxon>Aeromicrobium</taxon>
    </lineage>
</organism>
<evidence type="ECO:0000313" key="1">
    <source>
        <dbReference type="EMBL" id="MBC9226839.1"/>
    </source>
</evidence>
<evidence type="ECO:0000313" key="2">
    <source>
        <dbReference type="Proteomes" id="UP000620591"/>
    </source>
</evidence>
<dbReference type="Pfam" id="PF13692">
    <property type="entry name" value="Glyco_trans_1_4"/>
    <property type="match status" value="1"/>
</dbReference>
<dbReference type="SUPFAM" id="SSF53756">
    <property type="entry name" value="UDP-Glycosyltransferase/glycogen phosphorylase"/>
    <property type="match status" value="1"/>
</dbReference>
<dbReference type="RefSeq" id="WP_187769598.1">
    <property type="nucleotide sequence ID" value="NZ_JACTVM010000003.1"/>
</dbReference>
<reference evidence="1" key="1">
    <citation type="submission" date="2020-09" db="EMBL/GenBank/DDBJ databases">
        <title>Novel species in genus Aeromicrobium.</title>
        <authorList>
            <person name="Zhang G."/>
        </authorList>
    </citation>
    <scope>NUCLEOTIDE SEQUENCE</scope>
    <source>
        <strain evidence="1">Zg-636</strain>
    </source>
</reference>
<dbReference type="GO" id="GO:0016740">
    <property type="term" value="F:transferase activity"/>
    <property type="evidence" value="ECO:0007669"/>
    <property type="project" value="UniProtKB-KW"/>
</dbReference>